<feature type="transmembrane region" description="Helical" evidence="2">
    <location>
        <begin position="145"/>
        <end position="167"/>
    </location>
</feature>
<evidence type="ECO:0000313" key="4">
    <source>
        <dbReference type="EMBL" id="MBA8919218.1"/>
    </source>
</evidence>
<dbReference type="Proteomes" id="UP000517315">
    <property type="component" value="Unassembled WGS sequence"/>
</dbReference>
<sequence length="170" mass="16594">GGTGPTGATGITGATGGTGPTGATGITGATGASGPTDTALYAGNTTGPTIITIAGGTNIALPSNQNINGFTPNGSNDTFTVQQTGKYYITYQVNTTTALLVSTRLWLNGSTAIPGSIQSSAVSTTFMSNTVIVNLTAGNTISLQFFGAVVTAILIGGGATGASLTIIRLS</sequence>
<proteinExistence type="predicted"/>
<evidence type="ECO:0000256" key="2">
    <source>
        <dbReference type="SAM" id="Phobius"/>
    </source>
</evidence>
<dbReference type="SUPFAM" id="SSF49842">
    <property type="entry name" value="TNF-like"/>
    <property type="match status" value="1"/>
</dbReference>
<feature type="compositionally biased region" description="Gly residues" evidence="1">
    <location>
        <begin position="13"/>
        <end position="22"/>
    </location>
</feature>
<keyword evidence="5" id="KW-1185">Reference proteome</keyword>
<feature type="non-terminal residue" evidence="4">
    <location>
        <position position="1"/>
    </location>
</feature>
<reference evidence="4 5" key="1">
    <citation type="submission" date="2020-08" db="EMBL/GenBank/DDBJ databases">
        <title>Functional genomics of gut bacteria from endangered species of beetles.</title>
        <authorList>
            <person name="Carlos-Shanley C."/>
        </authorList>
    </citation>
    <scope>NUCLEOTIDE SEQUENCE [LARGE SCALE GENOMIC DNA]</scope>
    <source>
        <strain evidence="4 5">S00152</strain>
    </source>
</reference>
<keyword evidence="2" id="KW-0812">Transmembrane</keyword>
<dbReference type="RefSeq" id="WP_427252173.1">
    <property type="nucleotide sequence ID" value="NZ_JACJIG010000003.1"/>
</dbReference>
<evidence type="ECO:0000259" key="3">
    <source>
        <dbReference type="Pfam" id="PF18573"/>
    </source>
</evidence>
<feature type="domain" description="BclA C-terminal" evidence="3">
    <location>
        <begin position="41"/>
        <end position="170"/>
    </location>
</feature>
<dbReference type="Gene3D" id="2.60.120.40">
    <property type="match status" value="1"/>
</dbReference>
<comment type="caution">
    <text evidence="4">The sequence shown here is derived from an EMBL/GenBank/DDBJ whole genome shotgun (WGS) entry which is preliminary data.</text>
</comment>
<gene>
    <name evidence="4" type="ORF">HNP39_002959</name>
</gene>
<evidence type="ECO:0000256" key="1">
    <source>
        <dbReference type="SAM" id="MobiDB-lite"/>
    </source>
</evidence>
<evidence type="ECO:0000313" key="5">
    <source>
        <dbReference type="Proteomes" id="UP000517315"/>
    </source>
</evidence>
<accession>A0ABR6B5U7</accession>
<dbReference type="InterPro" id="IPR008983">
    <property type="entry name" value="Tumour_necrosis_fac-like_dom"/>
</dbReference>
<organism evidence="4 5">
    <name type="scientific">Bacillus aerius</name>
    <dbReference type="NCBI Taxonomy" id="293388"/>
    <lineage>
        <taxon>Bacteria</taxon>
        <taxon>Bacillati</taxon>
        <taxon>Bacillota</taxon>
        <taxon>Bacilli</taxon>
        <taxon>Bacillales</taxon>
        <taxon>Bacillaceae</taxon>
        <taxon>Bacillus</taxon>
    </lineage>
</organism>
<keyword evidence="2" id="KW-1133">Transmembrane helix</keyword>
<dbReference type="Pfam" id="PF18573">
    <property type="entry name" value="BclA_C"/>
    <property type="match status" value="1"/>
</dbReference>
<protein>
    <recommendedName>
        <fullName evidence="3">BclA C-terminal domain-containing protein</fullName>
    </recommendedName>
</protein>
<dbReference type="EMBL" id="JACJIG010000003">
    <property type="protein sequence ID" value="MBA8919218.1"/>
    <property type="molecule type" value="Genomic_DNA"/>
</dbReference>
<name>A0ABR6B5U7_9BACI</name>
<keyword evidence="2" id="KW-0472">Membrane</keyword>
<dbReference type="InterPro" id="IPR041415">
    <property type="entry name" value="BclA_C"/>
</dbReference>
<feature type="region of interest" description="Disordered" evidence="1">
    <location>
        <begin position="1"/>
        <end position="30"/>
    </location>
</feature>